<evidence type="ECO:0000313" key="2">
    <source>
        <dbReference type="Proteomes" id="UP000019801"/>
    </source>
</evidence>
<gene>
    <name evidence="1" type="ORF">BM1374165_01252</name>
</gene>
<protein>
    <submittedName>
        <fullName evidence="1">Uncharacterized protein</fullName>
    </submittedName>
</protein>
<dbReference type="AlphaFoldDB" id="X5MHZ7"/>
<reference evidence="2" key="1">
    <citation type="submission" date="2013-11" db="EMBL/GenBank/DDBJ databases">
        <title>Genome sequencing of Bartonella spp. isolated from human blood.</title>
        <authorList>
            <person name="Raoult D."/>
        </authorList>
    </citation>
    <scope>NUCLEOTIDE SEQUENCE</scope>
    <source>
        <strain evidence="2">BM1374165</strain>
    </source>
</reference>
<organism evidence="1 2">
    <name type="scientific">Bartonella henselae</name>
    <name type="common">Rochalimaea henselae</name>
    <dbReference type="NCBI Taxonomy" id="38323"/>
    <lineage>
        <taxon>Bacteria</taxon>
        <taxon>Pseudomonadati</taxon>
        <taxon>Pseudomonadota</taxon>
        <taxon>Alphaproteobacteria</taxon>
        <taxon>Hyphomicrobiales</taxon>
        <taxon>Bartonellaceae</taxon>
        <taxon>Bartonella</taxon>
    </lineage>
</organism>
<dbReference type="RefSeq" id="WP_329607153.1">
    <property type="nucleotide sequence ID" value="NZ_LOAH01000007.1"/>
</dbReference>
<proteinExistence type="predicted"/>
<sequence>MSLLYIIPDELNGPQNYQNSEIDLTNTKIHVDNGTGFSLELLLIIPLEIL</sequence>
<dbReference type="EMBL" id="HG969191">
    <property type="protein sequence ID" value="CDO47245.1"/>
    <property type="molecule type" value="Genomic_DNA"/>
</dbReference>
<accession>X5MHZ7</accession>
<evidence type="ECO:0000313" key="1">
    <source>
        <dbReference type="EMBL" id="CDO47245.1"/>
    </source>
</evidence>
<dbReference type="PATRIC" id="fig|38323.4.peg.1327"/>
<dbReference type="Proteomes" id="UP000019801">
    <property type="component" value="Chromosome I"/>
</dbReference>
<dbReference type="KEGG" id="bhs:BM1374165_01252"/>
<name>X5MHZ7_BARHN</name>